<dbReference type="AlphaFoldDB" id="A0AA35K6Q2"/>
<feature type="signal peptide" evidence="2">
    <location>
        <begin position="1"/>
        <end position="24"/>
    </location>
</feature>
<evidence type="ECO:0000313" key="3">
    <source>
        <dbReference type="EMBL" id="CAI5771523.1"/>
    </source>
</evidence>
<feature type="chain" id="PRO_5041264120" evidence="2">
    <location>
        <begin position="25"/>
        <end position="210"/>
    </location>
</feature>
<evidence type="ECO:0000256" key="1">
    <source>
        <dbReference type="SAM" id="MobiDB-lite"/>
    </source>
</evidence>
<dbReference type="EMBL" id="OX395128">
    <property type="protein sequence ID" value="CAI5771523.1"/>
    <property type="molecule type" value="Genomic_DNA"/>
</dbReference>
<evidence type="ECO:0000256" key="2">
    <source>
        <dbReference type="SAM" id="SignalP"/>
    </source>
</evidence>
<keyword evidence="4" id="KW-1185">Reference proteome</keyword>
<protein>
    <submittedName>
        <fullName evidence="3">Uncharacterized protein</fullName>
    </submittedName>
</protein>
<accession>A0AA35K6Q2</accession>
<proteinExistence type="predicted"/>
<gene>
    <name evidence="3" type="ORF">PODLI_1B007208</name>
</gene>
<reference evidence="3" key="1">
    <citation type="submission" date="2022-12" db="EMBL/GenBank/DDBJ databases">
        <authorList>
            <person name="Alioto T."/>
            <person name="Alioto T."/>
            <person name="Gomez Garrido J."/>
        </authorList>
    </citation>
    <scope>NUCLEOTIDE SEQUENCE</scope>
</reference>
<evidence type="ECO:0000313" key="4">
    <source>
        <dbReference type="Proteomes" id="UP001178461"/>
    </source>
</evidence>
<name>A0AA35K6Q2_9SAUR</name>
<keyword evidence="2" id="KW-0732">Signal</keyword>
<dbReference type="Proteomes" id="UP001178461">
    <property type="component" value="Chromosome 3"/>
</dbReference>
<sequence>MVATRPLTVWSLLLGLSLLIPTQSKEKESLGNATVRPTPEDRGDQSPNPDFCDFTFHIPWSGSSCTPTTQATATPASQEELDHLKILLEDLGGNLKSLQEAAALEAGQSRYQDIVSQALPDVREANGAFHEILGKFLQELEEHIHADDHLHAEDEKKKLNEHLRGMDRMLRVTSHLAEQLDQASQDLLVKMTSLLEKPATRVEGSTLKTS</sequence>
<feature type="region of interest" description="Disordered" evidence="1">
    <location>
        <begin position="27"/>
        <end position="49"/>
    </location>
</feature>
<organism evidence="3 4">
    <name type="scientific">Podarcis lilfordi</name>
    <name type="common">Lilford's wall lizard</name>
    <dbReference type="NCBI Taxonomy" id="74358"/>
    <lineage>
        <taxon>Eukaryota</taxon>
        <taxon>Metazoa</taxon>
        <taxon>Chordata</taxon>
        <taxon>Craniata</taxon>
        <taxon>Vertebrata</taxon>
        <taxon>Euteleostomi</taxon>
        <taxon>Lepidosauria</taxon>
        <taxon>Squamata</taxon>
        <taxon>Bifurcata</taxon>
        <taxon>Unidentata</taxon>
        <taxon>Episquamata</taxon>
        <taxon>Laterata</taxon>
        <taxon>Lacertibaenia</taxon>
        <taxon>Lacertidae</taxon>
        <taxon>Podarcis</taxon>
    </lineage>
</organism>